<dbReference type="Pfam" id="PF10309">
    <property type="entry name" value="NCBP3"/>
    <property type="match status" value="1"/>
</dbReference>
<dbReference type="InterPro" id="IPR019416">
    <property type="entry name" value="NCBP3"/>
</dbReference>
<evidence type="ECO:0000313" key="2">
    <source>
        <dbReference type="EMBL" id="QSZ34753.1"/>
    </source>
</evidence>
<organism evidence="2 3">
    <name type="scientific">Monilinia vaccinii-corymbosi</name>
    <dbReference type="NCBI Taxonomy" id="61207"/>
    <lineage>
        <taxon>Eukaryota</taxon>
        <taxon>Fungi</taxon>
        <taxon>Dikarya</taxon>
        <taxon>Ascomycota</taxon>
        <taxon>Pezizomycotina</taxon>
        <taxon>Leotiomycetes</taxon>
        <taxon>Helotiales</taxon>
        <taxon>Sclerotiniaceae</taxon>
        <taxon>Monilinia</taxon>
    </lineage>
</organism>
<evidence type="ECO:0000256" key="1">
    <source>
        <dbReference type="SAM" id="MobiDB-lite"/>
    </source>
</evidence>
<feature type="region of interest" description="Disordered" evidence="1">
    <location>
        <begin position="176"/>
        <end position="301"/>
    </location>
</feature>
<protein>
    <submittedName>
        <fullName evidence="2">Uncharacterized protein</fullName>
    </submittedName>
</protein>
<dbReference type="PANTHER" id="PTHR16291:SF0">
    <property type="entry name" value="NUCLEAR CAP-BINDING PROTEIN SUBUNIT 3"/>
    <property type="match status" value="1"/>
</dbReference>
<feature type="compositionally biased region" description="Basic and acidic residues" evidence="1">
    <location>
        <begin position="176"/>
        <end position="213"/>
    </location>
</feature>
<reference evidence="2" key="1">
    <citation type="submission" date="2020-10" db="EMBL/GenBank/DDBJ databases">
        <title>Genome Sequence of Monilinia vaccinii-corymbosi Sheds Light on Mummy Berry Disease Infection of Blueberry and Mating Type.</title>
        <authorList>
            <person name="Yow A.G."/>
            <person name="Zhang Y."/>
            <person name="Bansal K."/>
            <person name="Eacker S.M."/>
            <person name="Sullivan S."/>
            <person name="Liachko I."/>
            <person name="Cubeta M.A."/>
            <person name="Rollins J.A."/>
            <person name="Ashrafi H."/>
        </authorList>
    </citation>
    <scope>NUCLEOTIDE SEQUENCE</scope>
    <source>
        <strain evidence="2">RL-1</strain>
    </source>
</reference>
<dbReference type="PANTHER" id="PTHR16291">
    <property type="entry name" value="NUCLEAR CAP-BINDING PROTEIN SUBUNIT 3"/>
    <property type="match status" value="1"/>
</dbReference>
<feature type="compositionally biased region" description="Basic and acidic residues" evidence="1">
    <location>
        <begin position="284"/>
        <end position="298"/>
    </location>
</feature>
<dbReference type="GO" id="GO:0005634">
    <property type="term" value="C:nucleus"/>
    <property type="evidence" value="ECO:0007669"/>
    <property type="project" value="TreeGrafter"/>
</dbReference>
<name>A0A8A3PI94_9HELO</name>
<evidence type="ECO:0000313" key="3">
    <source>
        <dbReference type="Proteomes" id="UP000672032"/>
    </source>
</evidence>
<feature type="compositionally biased region" description="Basic and acidic residues" evidence="1">
    <location>
        <begin position="264"/>
        <end position="275"/>
    </location>
</feature>
<gene>
    <name evidence="2" type="ORF">DSL72_007611</name>
</gene>
<dbReference type="EMBL" id="CP063409">
    <property type="protein sequence ID" value="QSZ34753.1"/>
    <property type="molecule type" value="Genomic_DNA"/>
</dbReference>
<accession>A0A8A3PI94</accession>
<proteinExistence type="predicted"/>
<dbReference type="GO" id="GO:0003729">
    <property type="term" value="F:mRNA binding"/>
    <property type="evidence" value="ECO:0007669"/>
    <property type="project" value="InterPro"/>
</dbReference>
<feature type="region of interest" description="Disordered" evidence="1">
    <location>
        <begin position="31"/>
        <end position="59"/>
    </location>
</feature>
<dbReference type="AlphaFoldDB" id="A0A8A3PI94"/>
<feature type="region of interest" description="Disordered" evidence="1">
    <location>
        <begin position="375"/>
        <end position="446"/>
    </location>
</feature>
<dbReference type="GO" id="GO:0000340">
    <property type="term" value="F:RNA 7-methylguanosine cap binding"/>
    <property type="evidence" value="ECO:0007669"/>
    <property type="project" value="InterPro"/>
</dbReference>
<dbReference type="Proteomes" id="UP000672032">
    <property type="component" value="Chromosome 5"/>
</dbReference>
<dbReference type="OrthoDB" id="422106at2759"/>
<feature type="compositionally biased region" description="Basic and acidic residues" evidence="1">
    <location>
        <begin position="248"/>
        <end position="257"/>
    </location>
</feature>
<keyword evidence="3" id="KW-1185">Reference proteome</keyword>
<sequence>MATDMDIDMDIDVGVIEGLPVPDMVDIELIPDQPSGVQDDASAPNDSSGPDAEKPTPEKVHIRGVDNLTTEDVKKFAQHYFTTGHIERVEWIDDSSLNLVYSNSEVAEEALRQFTAQELPEEISQLPILQPLITKPFPDNERICLQVRLAVVGDRKQRGARERSRFYLFNPEHDPAERRKREGGRRYRDRDDDGYRSQRYDEREQRNRQRGDAEAGFDASIYDDDEAALATRSGRSHGRSGSGSSGSDFRERVDNRRGSGSRELFPDRGGNEGRLRGRSASPIRNEERARDYNRRRGDTAAAENRLKAQAIKARLHRETSTKELFPSKLSTSRTSVFDTTDETADLFANRMPVPFVDGSSDVRPSNKRSLAERITSEQPHGFSIRGTAKPASTGFSIKGLASERSTTTMRELFPERAGGGNSGKELFSERLVGRGGRRQKAEDLFH</sequence>